<feature type="domain" description="Cobalamin-independent methionine synthase MetE N-terminal" evidence="15">
    <location>
        <begin position="3"/>
        <end position="320"/>
    </location>
</feature>
<comment type="similarity">
    <text evidence="3 10">Belongs to the vitamin-B12 independent methionine synthase family.</text>
</comment>
<sequence>MLTHNLGYPRIGSQRELKKACEQYWAGTIDREALLRTARQLRHRHWELQRAAGLDLIPANDFSLYDQVLDTALLVGAIPARYHALIDGKSNAELDLYFAMARGIQREGVDIKALEMTKWFDTNYHYLVPEFTKDQTFYRYSDKPVREFEDARQLGIPTKPVLLGPVSFLLLGKEKEAGFHRIELLDKLLPVYVEVLCELAQRGAEWVQLDEPCLVLDLTADEQKAFGRAYERLAQEVPRLRIILATYFGSLGDNLPVATALPVEVLHLDLVRAPAQLPQLLAHEAFTNSYKVLSLGVVDGRNIWKNDYAASLKLIDEAVAKLGPDRVMLAPSCSLLHCPNDLDLERDEAVLTPEIKNWMAFAKQKLHEIVDLRELAIAEKPLDECPVLVQNQAALESRQQSALIHKAHVKDRLREVPAVDLRRQSTFPIRQLIQGKKLQLPLFPTTTIGSFPQTAEVRQLRARFKKGELTTQEYEARIEQEVFDSIRWQADLGIDVLVHGEFERNDMVEYFGERLSGFVFTQNGWVQSYGSRCVKPPIIYGDVERPAPMTVRWSAFAQAQTDKPLKGMLTGPVTILQWSFVRNDQPRQATAFQIALAIRDEVLDLEQAGIRLIQVDEPALREGLPLRRADRPRYLQWAVDAFRLSTSGVQDSTQIHTHMCYAEFNDIIDSITALDADVITIETSRSQMELLEAFANYQYPNEIGPGVYDIHSPRVPGAEEMVQLLEKALAVIPARNLWVNPDCGLKTRGWPETEAALRNMIAASRYLREKVGAEVL</sequence>
<feature type="binding site" evidence="10 11">
    <location>
        <begin position="448"/>
        <end position="450"/>
    </location>
    <ligand>
        <name>L-homocysteine</name>
        <dbReference type="ChEBI" id="CHEBI:58199"/>
    </ligand>
</feature>
<feature type="binding site" evidence="12">
    <location>
        <position position="658"/>
    </location>
    <ligand>
        <name>Zn(2+)</name>
        <dbReference type="ChEBI" id="CHEBI:29105"/>
        <label>2</label>
    </ligand>
</feature>
<proteinExistence type="inferred from homology"/>
<evidence type="ECO:0000256" key="1">
    <source>
        <dbReference type="ARBA" id="ARBA00002777"/>
    </source>
</evidence>
<dbReference type="Pfam" id="PF01717">
    <property type="entry name" value="Meth_synt_2"/>
    <property type="match status" value="1"/>
</dbReference>
<dbReference type="SUPFAM" id="SSF51726">
    <property type="entry name" value="UROD/MetE-like"/>
    <property type="match status" value="2"/>
</dbReference>
<evidence type="ECO:0000313" key="17">
    <source>
        <dbReference type="Proteomes" id="UP000557307"/>
    </source>
</evidence>
<feature type="binding site" evidence="10 11">
    <location>
        <position position="578"/>
    </location>
    <ligand>
        <name>5-methyltetrahydropteroyltri-L-glutamate</name>
        <dbReference type="ChEBI" id="CHEBI:58207"/>
    </ligand>
</feature>
<comment type="catalytic activity">
    <reaction evidence="10">
        <text>5-methyltetrahydropteroyltri-L-glutamate + L-homocysteine = tetrahydropteroyltri-L-glutamate + L-methionine</text>
        <dbReference type="Rhea" id="RHEA:21196"/>
        <dbReference type="ChEBI" id="CHEBI:57844"/>
        <dbReference type="ChEBI" id="CHEBI:58140"/>
        <dbReference type="ChEBI" id="CHEBI:58199"/>
        <dbReference type="ChEBI" id="CHEBI:58207"/>
        <dbReference type="EC" id="2.1.1.14"/>
    </reaction>
</comment>
<evidence type="ECO:0000256" key="4">
    <source>
        <dbReference type="ARBA" id="ARBA00022603"/>
    </source>
</evidence>
<evidence type="ECO:0000313" key="16">
    <source>
        <dbReference type="EMBL" id="MBB5284663.1"/>
    </source>
</evidence>
<evidence type="ECO:0000256" key="7">
    <source>
        <dbReference type="ARBA" id="ARBA00022723"/>
    </source>
</evidence>
<dbReference type="FunFam" id="3.20.20.210:FF:000003">
    <property type="entry name" value="5-methyltetrahydropteroyltriglutamate--homocysteine methyltransferase"/>
    <property type="match status" value="1"/>
</dbReference>
<dbReference type="Gene3D" id="3.20.20.210">
    <property type="match status" value="2"/>
</dbReference>
<evidence type="ECO:0000259" key="15">
    <source>
        <dbReference type="Pfam" id="PF08267"/>
    </source>
</evidence>
<evidence type="ECO:0000256" key="3">
    <source>
        <dbReference type="ARBA" id="ARBA00009553"/>
    </source>
</evidence>
<accession>A0A840TTR5</accession>
<feature type="binding site" evidence="10">
    <location>
        <begin position="15"/>
        <end position="18"/>
    </location>
    <ligand>
        <name>5-methyltetrahydropteroyltri-L-glutamate</name>
        <dbReference type="ChEBI" id="CHEBI:58207"/>
    </ligand>
</feature>
<evidence type="ECO:0000256" key="10">
    <source>
        <dbReference type="HAMAP-Rule" id="MF_00172"/>
    </source>
</evidence>
<dbReference type="Pfam" id="PF08267">
    <property type="entry name" value="Meth_synt_1"/>
    <property type="match status" value="1"/>
</dbReference>
<dbReference type="AlphaFoldDB" id="A0A840TTR5"/>
<feature type="binding site" evidence="12">
    <location>
        <position position="660"/>
    </location>
    <ligand>
        <name>Zn(2+)</name>
        <dbReference type="ChEBI" id="CHEBI:29105"/>
        <label>1</label>
        <note>catalytic</note>
    </ligand>
</feature>
<keyword evidence="8 10" id="KW-0862">Zinc</keyword>
<feature type="binding site" evidence="10 11">
    <location>
        <position position="616"/>
    </location>
    <ligand>
        <name>L-methionine</name>
        <dbReference type="ChEBI" id="CHEBI:57844"/>
    </ligand>
</feature>
<feature type="binding site" evidence="10">
    <location>
        <position position="682"/>
    </location>
    <ligand>
        <name>Zn(2+)</name>
        <dbReference type="ChEBI" id="CHEBI:29105"/>
        <note>catalytic</note>
    </ligand>
</feature>
<comment type="function">
    <text evidence="1 10">Catalyzes the transfer of a methyl group from 5-methyltetrahydrofolate to homocysteine resulting in methionine formation.</text>
</comment>
<feature type="binding site" evidence="10">
    <location>
        <position position="658"/>
    </location>
    <ligand>
        <name>Zn(2+)</name>
        <dbReference type="ChEBI" id="CHEBI:29105"/>
        <note>catalytic</note>
    </ligand>
</feature>
<dbReference type="GO" id="GO:0003871">
    <property type="term" value="F:5-methyltetrahydropteroyltriglutamate-homocysteine S-methyltransferase activity"/>
    <property type="evidence" value="ECO:0007669"/>
    <property type="project" value="UniProtKB-UniRule"/>
</dbReference>
<feature type="binding site" evidence="11">
    <location>
        <position position="18"/>
    </location>
    <ligand>
        <name>5-methyltetrahydropteroyltri-L-glutamate</name>
        <dbReference type="ChEBI" id="CHEBI:58207"/>
    </ligand>
</feature>
<reference evidence="16 17" key="1">
    <citation type="submission" date="2020-08" db="EMBL/GenBank/DDBJ databases">
        <title>Genomic Encyclopedia of Type Strains, Phase IV (KMG-IV): sequencing the most valuable type-strain genomes for metagenomic binning, comparative biology and taxonomic classification.</title>
        <authorList>
            <person name="Goeker M."/>
        </authorList>
    </citation>
    <scope>NUCLEOTIDE SEQUENCE [LARGE SCALE GENOMIC DNA]</scope>
    <source>
        <strain evidence="16 17">DSM 105074</strain>
    </source>
</reference>
<dbReference type="Proteomes" id="UP000557307">
    <property type="component" value="Unassembled WGS sequence"/>
</dbReference>
<dbReference type="HAMAP" id="MF_00172">
    <property type="entry name" value="Meth_synth"/>
    <property type="match status" value="1"/>
</dbReference>
<comment type="pathway">
    <text evidence="2 10">Amino-acid biosynthesis; L-methionine biosynthesis via de novo pathway; L-methionine from L-homocysteine (MetE route): step 1/1.</text>
</comment>
<protein>
    <recommendedName>
        <fullName evidence="10">5-methyltetrahydropteroyltriglutamate--homocysteine methyltransferase</fullName>
        <ecNumber evidence="10">2.1.1.14</ecNumber>
    </recommendedName>
    <alternativeName>
        <fullName evidence="10">Cobalamin-independent methionine synthase</fullName>
    </alternativeName>
    <alternativeName>
        <fullName evidence="10">Methionine synthase, vitamin-B12 independent isozyme</fullName>
    </alternativeName>
</protein>
<feature type="binding site" evidence="12">
    <location>
        <position position="682"/>
    </location>
    <ligand>
        <name>Zn(2+)</name>
        <dbReference type="ChEBI" id="CHEBI:29105"/>
        <label>1</label>
        <note>catalytic</note>
    </ligand>
</feature>
<dbReference type="GO" id="GO:0032259">
    <property type="term" value="P:methylation"/>
    <property type="evidence" value="ECO:0007669"/>
    <property type="project" value="UniProtKB-KW"/>
</dbReference>
<dbReference type="GO" id="GO:0008270">
    <property type="term" value="F:zinc ion binding"/>
    <property type="evidence" value="ECO:0007669"/>
    <property type="project" value="InterPro"/>
</dbReference>
<feature type="binding site" evidence="10">
    <location>
        <position position="501"/>
    </location>
    <ligand>
        <name>L-homocysteine</name>
        <dbReference type="ChEBI" id="CHEBI:58199"/>
    </ligand>
</feature>
<evidence type="ECO:0000256" key="5">
    <source>
        <dbReference type="ARBA" id="ARBA00022605"/>
    </source>
</evidence>
<feature type="binding site" evidence="10 11">
    <location>
        <position position="501"/>
    </location>
    <ligand>
        <name>L-methionine</name>
        <dbReference type="ChEBI" id="CHEBI:57844"/>
    </ligand>
</feature>
<evidence type="ECO:0000256" key="8">
    <source>
        <dbReference type="ARBA" id="ARBA00022833"/>
    </source>
</evidence>
<feature type="domain" description="Cobalamin-independent methionine synthase MetE C-terminal/archaeal" evidence="14">
    <location>
        <begin position="443"/>
        <end position="764"/>
    </location>
</feature>
<evidence type="ECO:0000256" key="6">
    <source>
        <dbReference type="ARBA" id="ARBA00022679"/>
    </source>
</evidence>
<dbReference type="GO" id="GO:0071265">
    <property type="term" value="P:L-methionine biosynthetic process"/>
    <property type="evidence" value="ECO:0007669"/>
    <property type="project" value="UniProtKB-ARBA"/>
</dbReference>
<dbReference type="EC" id="2.1.1.14" evidence="10"/>
<feature type="binding site" evidence="12">
    <location>
        <position position="743"/>
    </location>
    <ligand>
        <name>Zn(2+)</name>
        <dbReference type="ChEBI" id="CHEBI:29105"/>
        <label>1</label>
        <note>catalytic</note>
    </ligand>
</feature>
<dbReference type="PANTHER" id="PTHR30519">
    <property type="entry name" value="5-METHYLTETRAHYDROPTEROYLTRIGLUTAMATE--HOMOCYSTEINE METHYLTRANSFERASE"/>
    <property type="match status" value="1"/>
</dbReference>
<dbReference type="UniPathway" id="UPA00051">
    <property type="reaction ID" value="UER00082"/>
</dbReference>
<gene>
    <name evidence="10" type="primary">metE</name>
    <name evidence="16" type="ORF">HNQ92_002806</name>
</gene>
<feature type="binding site" evidence="10 11">
    <location>
        <begin position="448"/>
        <end position="450"/>
    </location>
    <ligand>
        <name>L-methionine</name>
        <dbReference type="ChEBI" id="CHEBI:57844"/>
    </ligand>
</feature>
<evidence type="ECO:0000259" key="14">
    <source>
        <dbReference type="Pfam" id="PF01717"/>
    </source>
</evidence>
<comment type="cofactor">
    <cofactor evidence="10">
        <name>Zn(2+)</name>
        <dbReference type="ChEBI" id="CHEBI:29105"/>
    </cofactor>
    <text evidence="10">Binds 1 zinc ion per subunit.</text>
</comment>
<dbReference type="NCBIfam" id="NF003556">
    <property type="entry name" value="PRK05222.1"/>
    <property type="match status" value="1"/>
</dbReference>
<dbReference type="InterPro" id="IPR013215">
    <property type="entry name" value="Cbl-indep_Met_Synth_N"/>
</dbReference>
<feature type="binding site" evidence="10">
    <location>
        <position position="660"/>
    </location>
    <ligand>
        <name>Zn(2+)</name>
        <dbReference type="ChEBI" id="CHEBI:29105"/>
        <note>catalytic</note>
    </ligand>
</feature>
<evidence type="ECO:0000256" key="2">
    <source>
        <dbReference type="ARBA" id="ARBA00004681"/>
    </source>
</evidence>
<dbReference type="NCBIfam" id="TIGR01371">
    <property type="entry name" value="met_syn_B12ind"/>
    <property type="match status" value="1"/>
</dbReference>
<feature type="active site" description="Proton donor" evidence="10 13">
    <location>
        <position position="711"/>
    </location>
</feature>
<keyword evidence="17" id="KW-1185">Reference proteome</keyword>
<dbReference type="CDD" id="cd03312">
    <property type="entry name" value="CIMS_N_terminal_like"/>
    <property type="match status" value="1"/>
</dbReference>
<keyword evidence="4 10" id="KW-0489">Methyltransferase</keyword>
<feature type="binding site" evidence="10 11">
    <location>
        <begin position="532"/>
        <end position="533"/>
    </location>
    <ligand>
        <name>5-methyltetrahydropteroyltri-L-glutamate</name>
        <dbReference type="ChEBI" id="CHEBI:58207"/>
    </ligand>
</feature>
<feature type="binding site" evidence="11">
    <location>
        <position position="123"/>
    </location>
    <ligand>
        <name>5-methyltetrahydropteroyltri-L-glutamate</name>
        <dbReference type="ChEBI" id="CHEBI:58207"/>
    </ligand>
</feature>
<evidence type="ECO:0000256" key="13">
    <source>
        <dbReference type="PIRSR" id="PIRSR000382-3"/>
    </source>
</evidence>
<comment type="caution">
    <text evidence="16">The sequence shown here is derived from an EMBL/GenBank/DDBJ whole genome shotgun (WGS) entry which is preliminary data.</text>
</comment>
<feature type="binding site" evidence="10">
    <location>
        <position position="622"/>
    </location>
    <ligand>
        <name>5-methyltetrahydropteroyltri-L-glutamate</name>
        <dbReference type="ChEBI" id="CHEBI:58207"/>
    </ligand>
</feature>
<feature type="binding site" evidence="10">
    <location>
        <position position="118"/>
    </location>
    <ligand>
        <name>5-methyltetrahydropteroyltri-L-glutamate</name>
        <dbReference type="ChEBI" id="CHEBI:58207"/>
    </ligand>
</feature>
<keyword evidence="10" id="KW-0677">Repeat</keyword>
<keyword evidence="5 10" id="KW-0028">Amino-acid biosynthesis</keyword>
<evidence type="ECO:0000256" key="9">
    <source>
        <dbReference type="ARBA" id="ARBA00023167"/>
    </source>
</evidence>
<keyword evidence="9 10" id="KW-0486">Methionine biosynthesis</keyword>
<keyword evidence="6 10" id="KW-0808">Transferase</keyword>
<dbReference type="EMBL" id="JACHGF010000003">
    <property type="protein sequence ID" value="MBB5284663.1"/>
    <property type="molecule type" value="Genomic_DNA"/>
</dbReference>
<dbReference type="CDD" id="cd03311">
    <property type="entry name" value="CIMS_C_terminal_like"/>
    <property type="match status" value="1"/>
</dbReference>
<dbReference type="RefSeq" id="WP_184174580.1">
    <property type="nucleotide sequence ID" value="NZ_JACHGF010000003.1"/>
</dbReference>
<organism evidence="16 17">
    <name type="scientific">Rhabdobacter roseus</name>
    <dbReference type="NCBI Taxonomy" id="1655419"/>
    <lineage>
        <taxon>Bacteria</taxon>
        <taxon>Pseudomonadati</taxon>
        <taxon>Bacteroidota</taxon>
        <taxon>Cytophagia</taxon>
        <taxon>Cytophagales</taxon>
        <taxon>Cytophagaceae</taxon>
        <taxon>Rhabdobacter</taxon>
    </lineage>
</organism>
<feature type="binding site" evidence="10 11">
    <location>
        <position position="616"/>
    </location>
    <ligand>
        <name>L-homocysteine</name>
        <dbReference type="ChEBI" id="CHEBI:58199"/>
    </ligand>
</feature>
<feature type="binding site" evidence="10">
    <location>
        <position position="743"/>
    </location>
    <ligand>
        <name>Zn(2+)</name>
        <dbReference type="ChEBI" id="CHEBI:29105"/>
        <note>catalytic</note>
    </ligand>
</feature>
<name>A0A840TTR5_9BACT</name>
<dbReference type="InterPro" id="IPR038071">
    <property type="entry name" value="UROD/MetE-like_sf"/>
</dbReference>
<keyword evidence="7 10" id="KW-0479">Metal-binding</keyword>
<dbReference type="InterPro" id="IPR002629">
    <property type="entry name" value="Met_Synth_C/arc"/>
</dbReference>
<comment type="cofactor">
    <cofactor evidence="12">
        <name>Zn(2+)</name>
        <dbReference type="ChEBI" id="CHEBI:29105"/>
    </cofactor>
    <text evidence="12">Binds 2 Zn(2+) ions per subunit.</text>
</comment>
<evidence type="ECO:0000256" key="11">
    <source>
        <dbReference type="PIRSR" id="PIRSR000382-1"/>
    </source>
</evidence>
<dbReference type="InterPro" id="IPR006276">
    <property type="entry name" value="Cobalamin-indep_Met_synthase"/>
</dbReference>
<dbReference type="FunFam" id="3.20.20.210:FF:000002">
    <property type="entry name" value="5-methyltetrahydropteroyltriglutamate--homocysteine methyltransferase"/>
    <property type="match status" value="1"/>
</dbReference>
<evidence type="ECO:0000256" key="12">
    <source>
        <dbReference type="PIRSR" id="PIRSR000382-2"/>
    </source>
</evidence>
<dbReference type="PIRSF" id="PIRSF000382">
    <property type="entry name" value="MeTrfase_B12_ind"/>
    <property type="match status" value="1"/>
</dbReference>